<comment type="catalytic activity">
    <reaction evidence="1">
        <text>ATP + protein L-histidine = ADP + protein N-phospho-L-histidine.</text>
        <dbReference type="EC" id="2.7.13.3"/>
    </reaction>
</comment>
<dbReference type="PRINTS" id="PR00344">
    <property type="entry name" value="BCTRLSENSOR"/>
</dbReference>
<dbReference type="InterPro" id="IPR005467">
    <property type="entry name" value="His_kinase_dom"/>
</dbReference>
<dbReference type="SUPFAM" id="SSF55785">
    <property type="entry name" value="PYP-like sensor domain (PAS domain)"/>
    <property type="match status" value="1"/>
</dbReference>
<name>C0D3G3_9FIRM</name>
<dbReference type="FunFam" id="3.30.565.10:FF:000010">
    <property type="entry name" value="Sensor histidine kinase RcsC"/>
    <property type="match status" value="1"/>
</dbReference>
<dbReference type="InterPro" id="IPR035965">
    <property type="entry name" value="PAS-like_dom_sf"/>
</dbReference>
<evidence type="ECO:0000256" key="3">
    <source>
        <dbReference type="ARBA" id="ARBA00012438"/>
    </source>
</evidence>
<feature type="modified residue" description="4-aspartylphosphate" evidence="10">
    <location>
        <position position="944"/>
    </location>
</feature>
<feature type="domain" description="Histidine kinase" evidence="11">
    <location>
        <begin position="515"/>
        <end position="739"/>
    </location>
</feature>
<dbReference type="EC" id="2.7.13.3" evidence="3"/>
<dbReference type="InterPro" id="IPR036097">
    <property type="entry name" value="HisK_dim/P_sf"/>
</dbReference>
<dbReference type="CDD" id="cd17546">
    <property type="entry name" value="REC_hyHK_CKI1_RcsC-like"/>
    <property type="match status" value="2"/>
</dbReference>
<keyword evidence="5 10" id="KW-0597">Phosphoprotein</keyword>
<dbReference type="Gene3D" id="3.30.450.20">
    <property type="entry name" value="PAS domain"/>
    <property type="match status" value="2"/>
</dbReference>
<dbReference type="InterPro" id="IPR011006">
    <property type="entry name" value="CheY-like_superfamily"/>
</dbReference>
<dbReference type="PANTHER" id="PTHR45339:SF5">
    <property type="entry name" value="HISTIDINE KINASE"/>
    <property type="match status" value="1"/>
</dbReference>
<feature type="domain" description="Response regulatory" evidence="12">
    <location>
        <begin position="1020"/>
        <end position="1138"/>
    </location>
</feature>
<keyword evidence="6" id="KW-0808">Transferase</keyword>
<dbReference type="EMBL" id="ACCJ01000299">
    <property type="protein sequence ID" value="EEG54128.1"/>
    <property type="molecule type" value="Genomic_DNA"/>
</dbReference>
<dbReference type="SUPFAM" id="SSF47384">
    <property type="entry name" value="Homodimeric domain of signal transducing histidine kinase"/>
    <property type="match status" value="1"/>
</dbReference>
<gene>
    <name evidence="13" type="ORF">CLOSTASPAR_03804</name>
</gene>
<dbReference type="Gene3D" id="3.40.50.2300">
    <property type="match status" value="2"/>
</dbReference>
<dbReference type="InterPro" id="IPR000014">
    <property type="entry name" value="PAS"/>
</dbReference>
<dbReference type="HOGENOM" id="CLU_000445_114_21_9"/>
<evidence type="ECO:0000256" key="6">
    <source>
        <dbReference type="ARBA" id="ARBA00022777"/>
    </source>
</evidence>
<dbReference type="PANTHER" id="PTHR45339">
    <property type="entry name" value="HYBRID SIGNAL TRANSDUCTION HISTIDINE KINASE J"/>
    <property type="match status" value="1"/>
</dbReference>
<comment type="similarity">
    <text evidence="2">In the N-terminal section; belongs to the phytochrome family.</text>
</comment>
<dbReference type="SUPFAM" id="SSF55874">
    <property type="entry name" value="ATPase domain of HSP90 chaperone/DNA topoisomerase II/histidine kinase"/>
    <property type="match status" value="1"/>
</dbReference>
<dbReference type="Proteomes" id="UP000004756">
    <property type="component" value="Unassembled WGS sequence"/>
</dbReference>
<evidence type="ECO:0000256" key="8">
    <source>
        <dbReference type="ARBA" id="ARBA00024867"/>
    </source>
</evidence>
<dbReference type="SMART" id="SM00388">
    <property type="entry name" value="HisKA"/>
    <property type="match status" value="1"/>
</dbReference>
<dbReference type="Gene3D" id="3.30.565.10">
    <property type="entry name" value="Histidine kinase-like ATPase, C-terminal domain"/>
    <property type="match status" value="1"/>
</dbReference>
<dbReference type="InterPro" id="IPR004358">
    <property type="entry name" value="Sig_transdc_His_kin-like_C"/>
</dbReference>
<dbReference type="PROSITE" id="PS50110">
    <property type="entry name" value="RESPONSE_REGULATORY"/>
    <property type="match status" value="2"/>
</dbReference>
<evidence type="ECO:0000256" key="10">
    <source>
        <dbReference type="PROSITE-ProRule" id="PRU00169"/>
    </source>
</evidence>
<evidence type="ECO:0000313" key="13">
    <source>
        <dbReference type="EMBL" id="EEG54128.1"/>
    </source>
</evidence>
<evidence type="ECO:0000259" key="11">
    <source>
        <dbReference type="PROSITE" id="PS50109"/>
    </source>
</evidence>
<evidence type="ECO:0000256" key="1">
    <source>
        <dbReference type="ARBA" id="ARBA00000085"/>
    </source>
</evidence>
<proteinExistence type="inferred from homology"/>
<dbReference type="Gene3D" id="1.10.287.130">
    <property type="match status" value="1"/>
</dbReference>
<feature type="domain" description="Response regulatory" evidence="12">
    <location>
        <begin position="891"/>
        <end position="1013"/>
    </location>
</feature>
<evidence type="ECO:0000256" key="9">
    <source>
        <dbReference type="ARBA" id="ARBA00074306"/>
    </source>
</evidence>
<dbReference type="Pfam" id="PF00512">
    <property type="entry name" value="HisKA"/>
    <property type="match status" value="1"/>
</dbReference>
<dbReference type="SUPFAM" id="SSF52172">
    <property type="entry name" value="CheY-like"/>
    <property type="match status" value="2"/>
</dbReference>
<evidence type="ECO:0000256" key="2">
    <source>
        <dbReference type="ARBA" id="ARBA00006402"/>
    </source>
</evidence>
<dbReference type="Pfam" id="PF02518">
    <property type="entry name" value="HATPase_c"/>
    <property type="match status" value="1"/>
</dbReference>
<dbReference type="InterPro" id="IPR001789">
    <property type="entry name" value="Sig_transdc_resp-reg_receiver"/>
</dbReference>
<protein>
    <recommendedName>
        <fullName evidence="9">Circadian input-output histidine kinase CikA</fullName>
        <ecNumber evidence="3">2.7.13.3</ecNumber>
    </recommendedName>
    <alternativeName>
        <fullName evidence="4">Stage 0 sporulation protein A homolog</fullName>
    </alternativeName>
</protein>
<reference evidence="13 14" key="1">
    <citation type="submission" date="2009-02" db="EMBL/GenBank/DDBJ databases">
        <title>Draft genome sequence of Clostridium asparagiforme (DSM 15981).</title>
        <authorList>
            <person name="Sudarsanam P."/>
            <person name="Ley R."/>
            <person name="Guruge J."/>
            <person name="Turnbaugh P.J."/>
            <person name="Mahowald M."/>
            <person name="Liep D."/>
            <person name="Gordon J."/>
        </authorList>
    </citation>
    <scope>NUCLEOTIDE SEQUENCE [LARGE SCALE GENOMIC DNA]</scope>
    <source>
        <strain evidence="13 14">DSM 15981</strain>
    </source>
</reference>
<evidence type="ECO:0000256" key="5">
    <source>
        <dbReference type="ARBA" id="ARBA00022553"/>
    </source>
</evidence>
<organism evidence="13 14">
    <name type="scientific">[Clostridium] asparagiforme DSM 15981</name>
    <dbReference type="NCBI Taxonomy" id="518636"/>
    <lineage>
        <taxon>Bacteria</taxon>
        <taxon>Bacillati</taxon>
        <taxon>Bacillota</taxon>
        <taxon>Clostridia</taxon>
        <taxon>Lachnospirales</taxon>
        <taxon>Lachnospiraceae</taxon>
        <taxon>Enterocloster</taxon>
    </lineage>
</organism>
<sequence>MGVIAPQSFIKSEVRQMDRNRKKHKFSLPVTVTVGIALALVFYLALSYFLGGYRSDIYDRIIDSNISALKETTSTLISKTTEGFDHCRHEIRVLGIGMSEELKQNGFTAADEISPDDRNYIRDFNQISVFDYCVLLNESGRGIYSQGNYIKPINLYSSQAYVDCISSPDGSAISFISDPFSASGKDVVAFSCRAGSVILIGIYSQDSFEALYDSAIFGDNASYMITTDSGLMLSSTHVSKEVEESLNLFAYFRENPKNAGFFTPDDQGMSGYEQVLSDFKAHQSGSAELYFGETRYELVYAPIPQTGWNFISCVSYDYITAEAARINQKTIELTMFIIVLMLGMFGVIVVMLVFVVRANASREAVRRDRLFNLMTRYVPNVIVIADSGTGAIEYASRNTEKVLGIEDTFDNIIDERTLGCVAPRDRQAVLELVREVRAGRKSSGSLSMHFTRPDTQADIILALNAYRIAEQDSSQSFITLTLEDITESVQSRRRLEEALLNEERAGAAKSTFLASMSHDIRTPLNAVIGLTNLALCTPNDSKKVMECLQKIANSSQLLLGLINDVLDMSKIESGKMQLAETEFELGEWLAGVVTVIQSQTSVRGQHFDVNAWNITHELLCGDTVRLSQVLTNVLGNAVKFTPKGGEIYLEISEIPSPDPASARFVFRISDTGVGMSREYLSHIFEMFTREQNAYSQGVQGTGLGMAITKRIVDLMGGSIRVESEPGKGTTFTVEISVRLSSRQIPLAAGCRMLVIGEPGSGEKCADAVRKLNEIGVDAVCKVGYADAVALAAEEREAGRPFALAFIPYKLLRFDQTLSGSRLRRELGGEMRLLLGLKPDEQELCEQMKREEFTQTIPLPLFRMSLYRKITVLMGQSEDAAGSLSGELSGLRLLLVEDNAMNMEIAVEMLTGPLGAQVDKARNGEEGCAAFLQAPEHTYDVILMDLQMPVLGGLDAARRIRGSSHPQAADIPIIALTANAFEEDRREALAAGMNGFVSKPIDFTVLTREIKRVRREGRPLHLLLAEDNEVSREIAVELIRMDGQTVEAVENGSQALSAYLSAPDHTYDAILLDLHMPVMDGFEAAAAIRSSKKTSAAAVPVIALTASSEDEVRGEAARAGFGAVLSKPIDMEKLRGLLL</sequence>
<dbReference type="Pfam" id="PF00072">
    <property type="entry name" value="Response_reg"/>
    <property type="match status" value="2"/>
</dbReference>
<dbReference type="CDD" id="cd00130">
    <property type="entry name" value="PAS"/>
    <property type="match status" value="1"/>
</dbReference>
<dbReference type="CDD" id="cd00082">
    <property type="entry name" value="HisKA"/>
    <property type="match status" value="1"/>
</dbReference>
<dbReference type="SMART" id="SM00448">
    <property type="entry name" value="REC"/>
    <property type="match status" value="2"/>
</dbReference>
<comment type="function">
    <text evidence="8">May play the central regulatory role in sporulation. It may be an element of the effector pathway responsible for the activation of sporulation genes in response to nutritional stress. Spo0A may act in concert with spo0H (a sigma factor) to control the expression of some genes that are critical to the sporulation process.</text>
</comment>
<feature type="modified residue" description="4-aspartylphosphate" evidence="10">
    <location>
        <position position="1072"/>
    </location>
</feature>
<keyword evidence="6" id="KW-0418">Kinase</keyword>
<comment type="caution">
    <text evidence="13">The sequence shown here is derived from an EMBL/GenBank/DDBJ whole genome shotgun (WGS) entry which is preliminary data.</text>
</comment>
<dbReference type="InterPro" id="IPR003661">
    <property type="entry name" value="HisK_dim/P_dom"/>
</dbReference>
<evidence type="ECO:0000313" key="14">
    <source>
        <dbReference type="Proteomes" id="UP000004756"/>
    </source>
</evidence>
<dbReference type="CDD" id="cd16922">
    <property type="entry name" value="HATPase_EvgS-ArcB-TorS-like"/>
    <property type="match status" value="1"/>
</dbReference>
<evidence type="ECO:0000259" key="12">
    <source>
        <dbReference type="PROSITE" id="PS50110"/>
    </source>
</evidence>
<dbReference type="GO" id="GO:0000155">
    <property type="term" value="F:phosphorelay sensor kinase activity"/>
    <property type="evidence" value="ECO:0007669"/>
    <property type="project" value="InterPro"/>
</dbReference>
<dbReference type="InterPro" id="IPR003594">
    <property type="entry name" value="HATPase_dom"/>
</dbReference>
<keyword evidence="14" id="KW-1185">Reference proteome</keyword>
<dbReference type="AlphaFoldDB" id="C0D3G3"/>
<dbReference type="InterPro" id="IPR036890">
    <property type="entry name" value="HATPase_C_sf"/>
</dbReference>
<accession>C0D3G3</accession>
<evidence type="ECO:0000256" key="7">
    <source>
        <dbReference type="ARBA" id="ARBA00023012"/>
    </source>
</evidence>
<keyword evidence="7" id="KW-0902">Two-component regulatory system</keyword>
<evidence type="ECO:0000256" key="4">
    <source>
        <dbReference type="ARBA" id="ARBA00018672"/>
    </source>
</evidence>
<dbReference type="PROSITE" id="PS50109">
    <property type="entry name" value="HIS_KIN"/>
    <property type="match status" value="1"/>
</dbReference>
<dbReference type="SMART" id="SM00387">
    <property type="entry name" value="HATPase_c"/>
    <property type="match status" value="1"/>
</dbReference>